<reference evidence="1" key="1">
    <citation type="journal article" date="2023" name="Insect Mol. Biol.">
        <title>Genome sequencing provides insights into the evolution of gene families encoding plant cell wall-degrading enzymes in longhorned beetles.</title>
        <authorList>
            <person name="Shin N.R."/>
            <person name="Okamura Y."/>
            <person name="Kirsch R."/>
            <person name="Pauchet Y."/>
        </authorList>
    </citation>
    <scope>NUCLEOTIDE SEQUENCE</scope>
    <source>
        <strain evidence="1">RBIC_L_NR</strain>
    </source>
</reference>
<evidence type="ECO:0000313" key="2">
    <source>
        <dbReference type="Proteomes" id="UP001162156"/>
    </source>
</evidence>
<keyword evidence="2" id="KW-1185">Reference proteome</keyword>
<accession>A0AAV8YW78</accession>
<dbReference type="InterPro" id="IPR036716">
    <property type="entry name" value="Pest_crys_N_sf"/>
</dbReference>
<proteinExistence type="predicted"/>
<gene>
    <name evidence="1" type="ORF">NQ314_006823</name>
</gene>
<name>A0AAV8YW78_9CUCU</name>
<dbReference type="Proteomes" id="UP001162156">
    <property type="component" value="Unassembled WGS sequence"/>
</dbReference>
<dbReference type="Gene3D" id="1.20.190.10">
    <property type="entry name" value="Pesticidal crystal protein, N-terminal domain"/>
    <property type="match status" value="1"/>
</dbReference>
<dbReference type="AlphaFoldDB" id="A0AAV8YW78"/>
<sequence>MPHDEYRYNSCIFGVPKKKGILIQQIDSGNKPAFRENIMVYNIGRTEVYVEIKHGTNAKWEGTISAATIKPREKLVVKFGETLYYVTAVKVWNTSNVRAVVHCRHTENRNNCWVIKEPGTFDENKNIFLKHVFPLGVKYLPYLGAGLSGIISVFWPHSEPNLWEQIYDKVMKLVNRKVLDAINVILDCDIKKCYEWMKKIEIEDSEDLSFDYMILAEYLVGLEKKVYFRE</sequence>
<evidence type="ECO:0000313" key="1">
    <source>
        <dbReference type="EMBL" id="KAJ8955924.1"/>
    </source>
</evidence>
<protein>
    <submittedName>
        <fullName evidence="1">Uncharacterized protein</fullName>
    </submittedName>
</protein>
<dbReference type="EMBL" id="JANEYF010001853">
    <property type="protein sequence ID" value="KAJ8955924.1"/>
    <property type="molecule type" value="Genomic_DNA"/>
</dbReference>
<organism evidence="1 2">
    <name type="scientific">Rhamnusium bicolor</name>
    <dbReference type="NCBI Taxonomy" id="1586634"/>
    <lineage>
        <taxon>Eukaryota</taxon>
        <taxon>Metazoa</taxon>
        <taxon>Ecdysozoa</taxon>
        <taxon>Arthropoda</taxon>
        <taxon>Hexapoda</taxon>
        <taxon>Insecta</taxon>
        <taxon>Pterygota</taxon>
        <taxon>Neoptera</taxon>
        <taxon>Endopterygota</taxon>
        <taxon>Coleoptera</taxon>
        <taxon>Polyphaga</taxon>
        <taxon>Cucujiformia</taxon>
        <taxon>Chrysomeloidea</taxon>
        <taxon>Cerambycidae</taxon>
        <taxon>Lepturinae</taxon>
        <taxon>Rhagiini</taxon>
        <taxon>Rhamnusium</taxon>
    </lineage>
</organism>
<dbReference type="SUPFAM" id="SSF56849">
    <property type="entry name" value="delta-Endotoxin (insectocide), N-terminal domain"/>
    <property type="match status" value="1"/>
</dbReference>
<dbReference type="GO" id="GO:0090729">
    <property type="term" value="F:toxin activity"/>
    <property type="evidence" value="ECO:0007669"/>
    <property type="project" value="InterPro"/>
</dbReference>
<comment type="caution">
    <text evidence="1">The sequence shown here is derived from an EMBL/GenBank/DDBJ whole genome shotgun (WGS) entry which is preliminary data.</text>
</comment>